<proteinExistence type="predicted"/>
<comment type="caution">
    <text evidence="1">The sequence shown here is derived from an EMBL/GenBank/DDBJ whole genome shotgun (WGS) entry which is preliminary data.</text>
</comment>
<evidence type="ECO:0000313" key="2">
    <source>
        <dbReference type="Proteomes" id="UP000692954"/>
    </source>
</evidence>
<accession>A0A8S1R2G1</accession>
<protein>
    <submittedName>
        <fullName evidence="1">Uncharacterized protein</fullName>
    </submittedName>
</protein>
<dbReference type="Proteomes" id="UP000692954">
    <property type="component" value="Unassembled WGS sequence"/>
</dbReference>
<keyword evidence="2" id="KW-1185">Reference proteome</keyword>
<organism evidence="1 2">
    <name type="scientific">Paramecium sonneborni</name>
    <dbReference type="NCBI Taxonomy" id="65129"/>
    <lineage>
        <taxon>Eukaryota</taxon>
        <taxon>Sar</taxon>
        <taxon>Alveolata</taxon>
        <taxon>Ciliophora</taxon>
        <taxon>Intramacronucleata</taxon>
        <taxon>Oligohymenophorea</taxon>
        <taxon>Peniculida</taxon>
        <taxon>Parameciidae</taxon>
        <taxon>Paramecium</taxon>
    </lineage>
</organism>
<evidence type="ECO:0000313" key="1">
    <source>
        <dbReference type="EMBL" id="CAD8122078.1"/>
    </source>
</evidence>
<gene>
    <name evidence="1" type="ORF">PSON_ATCC_30995.1.T1360067</name>
</gene>
<reference evidence="1" key="1">
    <citation type="submission" date="2021-01" db="EMBL/GenBank/DDBJ databases">
        <authorList>
            <consortium name="Genoscope - CEA"/>
            <person name="William W."/>
        </authorList>
    </citation>
    <scope>NUCLEOTIDE SEQUENCE</scope>
</reference>
<name>A0A8S1R2G1_9CILI</name>
<dbReference type="EMBL" id="CAJJDN010000136">
    <property type="protein sequence ID" value="CAD8122078.1"/>
    <property type="molecule type" value="Genomic_DNA"/>
</dbReference>
<sequence>MAMFFPQLQICQYSCVFEQIKIPQNQQNSPQFQEEYFLFSQINSLRNQNQIILKVIINKQLNKIYVEFNENSTCGLDYMNQVEGNFLEIYLGLILMLQEDEKQMYRVQLNNKLLQIINQSKRTLRKQRRKSIYDELKNVKKNQDLR</sequence>
<dbReference type="AlphaFoldDB" id="A0A8S1R2G1"/>